<reference evidence="2 3" key="1">
    <citation type="submission" date="2020-02" db="EMBL/GenBank/DDBJ databases">
        <title>Out from the shadows clarifying the taxonomy of the family Cryomorphaceae and related taxa by utilizing the GTDB taxonomic framework.</title>
        <authorList>
            <person name="Bowman J.P."/>
        </authorList>
    </citation>
    <scope>NUCLEOTIDE SEQUENCE [LARGE SCALE GENOMIC DNA]</scope>
    <source>
        <strain evidence="2 3">QSSC 1-22</strain>
    </source>
</reference>
<name>A0A7K3WVD6_9FLAO</name>
<evidence type="ECO:0000259" key="1">
    <source>
        <dbReference type="Pfam" id="PF00188"/>
    </source>
</evidence>
<dbReference type="InterPro" id="IPR014044">
    <property type="entry name" value="CAP_dom"/>
</dbReference>
<dbReference type="AlphaFoldDB" id="A0A7K3WVD6"/>
<comment type="caution">
    <text evidence="2">The sequence shown here is derived from an EMBL/GenBank/DDBJ whole genome shotgun (WGS) entry which is preliminary data.</text>
</comment>
<dbReference type="EMBL" id="JAAGVY010000067">
    <property type="protein sequence ID" value="NEN25659.1"/>
    <property type="molecule type" value="Genomic_DNA"/>
</dbReference>
<protein>
    <submittedName>
        <fullName evidence="2">CAP domain-containing protein</fullName>
    </submittedName>
</protein>
<organism evidence="2 3">
    <name type="scientific">Cryomorpha ignava</name>
    <dbReference type="NCBI Taxonomy" id="101383"/>
    <lineage>
        <taxon>Bacteria</taxon>
        <taxon>Pseudomonadati</taxon>
        <taxon>Bacteroidota</taxon>
        <taxon>Flavobacteriia</taxon>
        <taxon>Flavobacteriales</taxon>
        <taxon>Cryomorphaceae</taxon>
        <taxon>Cryomorpha</taxon>
    </lineage>
</organism>
<dbReference type="CDD" id="cd05379">
    <property type="entry name" value="CAP_bacterial"/>
    <property type="match status" value="1"/>
</dbReference>
<dbReference type="Gene3D" id="3.40.33.10">
    <property type="entry name" value="CAP"/>
    <property type="match status" value="1"/>
</dbReference>
<dbReference type="InterPro" id="IPR035940">
    <property type="entry name" value="CAP_sf"/>
</dbReference>
<dbReference type="Proteomes" id="UP000486602">
    <property type="component" value="Unassembled WGS sequence"/>
</dbReference>
<feature type="domain" description="SCP" evidence="1">
    <location>
        <begin position="17"/>
        <end position="155"/>
    </location>
</feature>
<evidence type="ECO:0000313" key="3">
    <source>
        <dbReference type="Proteomes" id="UP000486602"/>
    </source>
</evidence>
<accession>A0A7K3WVD6</accession>
<dbReference type="SUPFAM" id="SSF55797">
    <property type="entry name" value="PR-1-like"/>
    <property type="match status" value="1"/>
</dbReference>
<dbReference type="Pfam" id="PF00188">
    <property type="entry name" value="CAP"/>
    <property type="match status" value="1"/>
</dbReference>
<gene>
    <name evidence="2" type="ORF">G3O08_19375</name>
</gene>
<dbReference type="RefSeq" id="WP_163287109.1">
    <property type="nucleotide sequence ID" value="NZ_JAAGVY010000067.1"/>
</dbReference>
<proteinExistence type="predicted"/>
<sequence length="177" mass="19966">MTDTVVCISENEKSLADLINEYRTTHGLQPVTLSASLTEVAQLHVRDLIEKKPYDENGKCNMHSWSKGEKWSGCCYNSGDDGDCMWNKPREINSYQGDGYEIVMAQFNSQFPDKEVSALDALNSWKKSPRHNAVLLNKEIWKSTEYKAMGVGIYKGFAAVWLGEELDFQGEPNVCSN</sequence>
<keyword evidence="3" id="KW-1185">Reference proteome</keyword>
<evidence type="ECO:0000313" key="2">
    <source>
        <dbReference type="EMBL" id="NEN25659.1"/>
    </source>
</evidence>